<dbReference type="Gene3D" id="6.20.210.20">
    <property type="entry name" value="THAP domain"/>
    <property type="match status" value="1"/>
</dbReference>
<proteinExistence type="inferred from homology"/>
<dbReference type="GO" id="GO:0043565">
    <property type="term" value="F:sequence-specific DNA binding"/>
    <property type="evidence" value="ECO:0007669"/>
    <property type="project" value="InterPro"/>
</dbReference>
<dbReference type="GO" id="GO:0005654">
    <property type="term" value="C:nucleoplasm"/>
    <property type="evidence" value="ECO:0007669"/>
    <property type="project" value="UniProtKB-SubCell"/>
</dbReference>
<comment type="similarity">
    <text evidence="2">Belongs to the THAP1 family.</text>
</comment>
<keyword evidence="7" id="KW-0175">Coiled coil</keyword>
<sequence>MSREERTSNRYCSVPQCSSYCTKMIKMHGFPTDSLLKKRWQTILKIGKPITKHMSVCSKHFSENAHCLGSATRQRKFLKKGALPSLNLPKGSIEAKRQIISRSLRLQAESKDSASLDNANCSDDGAIENDLQITDENLFDNMVNKDNFNLEQLANVASLLPNLPTNVDKEMC</sequence>
<dbReference type="InterPro" id="IPR026516">
    <property type="entry name" value="THAP1/10"/>
</dbReference>
<comment type="subcellular location">
    <subcellularLocation>
        <location evidence="1">Nucleus</location>
        <location evidence="1">Nucleoplasm</location>
    </subcellularLocation>
</comment>
<evidence type="ECO:0000256" key="3">
    <source>
        <dbReference type="ARBA" id="ARBA00022723"/>
    </source>
</evidence>
<accession>A0AAN7SMG9</accession>
<feature type="domain" description="THAP-type" evidence="13">
    <location>
        <begin position="8"/>
        <end position="87"/>
    </location>
</feature>
<evidence type="ECO:0000313" key="14">
    <source>
        <dbReference type="EMBL" id="KAK4887474.1"/>
    </source>
</evidence>
<dbReference type="EMBL" id="JARPUR010000001">
    <property type="protein sequence ID" value="KAK4887474.1"/>
    <property type="molecule type" value="Genomic_DNA"/>
</dbReference>
<organism evidence="14 15">
    <name type="scientific">Aquatica leii</name>
    <dbReference type="NCBI Taxonomy" id="1421715"/>
    <lineage>
        <taxon>Eukaryota</taxon>
        <taxon>Metazoa</taxon>
        <taxon>Ecdysozoa</taxon>
        <taxon>Arthropoda</taxon>
        <taxon>Hexapoda</taxon>
        <taxon>Insecta</taxon>
        <taxon>Pterygota</taxon>
        <taxon>Neoptera</taxon>
        <taxon>Endopterygota</taxon>
        <taxon>Coleoptera</taxon>
        <taxon>Polyphaga</taxon>
        <taxon>Elateriformia</taxon>
        <taxon>Elateroidea</taxon>
        <taxon>Lampyridae</taxon>
        <taxon>Luciolinae</taxon>
        <taxon>Aquatica</taxon>
    </lineage>
</organism>
<evidence type="ECO:0000313" key="15">
    <source>
        <dbReference type="Proteomes" id="UP001353858"/>
    </source>
</evidence>
<evidence type="ECO:0000259" key="13">
    <source>
        <dbReference type="PROSITE" id="PS50950"/>
    </source>
</evidence>
<dbReference type="PANTHER" id="PTHR46600">
    <property type="entry name" value="THAP DOMAIN-CONTAINING"/>
    <property type="match status" value="1"/>
</dbReference>
<evidence type="ECO:0000256" key="10">
    <source>
        <dbReference type="ARBA" id="ARBA00023242"/>
    </source>
</evidence>
<keyword evidence="8 12" id="KW-0238">DNA-binding</keyword>
<keyword evidence="15" id="KW-1185">Reference proteome</keyword>
<evidence type="ECO:0000256" key="6">
    <source>
        <dbReference type="ARBA" id="ARBA00023015"/>
    </source>
</evidence>
<evidence type="ECO:0000256" key="12">
    <source>
        <dbReference type="PROSITE-ProRule" id="PRU00309"/>
    </source>
</evidence>
<keyword evidence="11" id="KW-0131">Cell cycle</keyword>
<evidence type="ECO:0000256" key="5">
    <source>
        <dbReference type="ARBA" id="ARBA00022833"/>
    </source>
</evidence>
<protein>
    <recommendedName>
        <fullName evidence="13">THAP-type domain-containing protein</fullName>
    </recommendedName>
</protein>
<comment type="caution">
    <text evidence="14">The sequence shown here is derived from an EMBL/GenBank/DDBJ whole genome shotgun (WGS) entry which is preliminary data.</text>
</comment>
<keyword evidence="9" id="KW-0804">Transcription</keyword>
<evidence type="ECO:0000256" key="7">
    <source>
        <dbReference type="ARBA" id="ARBA00023054"/>
    </source>
</evidence>
<keyword evidence="4 12" id="KW-0863">Zinc-finger</keyword>
<evidence type="ECO:0000256" key="4">
    <source>
        <dbReference type="ARBA" id="ARBA00022771"/>
    </source>
</evidence>
<dbReference type="AlphaFoldDB" id="A0AAN7SMG9"/>
<evidence type="ECO:0000256" key="2">
    <source>
        <dbReference type="ARBA" id="ARBA00006177"/>
    </source>
</evidence>
<keyword evidence="3" id="KW-0479">Metal-binding</keyword>
<dbReference type="PROSITE" id="PS50950">
    <property type="entry name" value="ZF_THAP"/>
    <property type="match status" value="1"/>
</dbReference>
<keyword evidence="5" id="KW-0862">Zinc</keyword>
<keyword evidence="6" id="KW-0805">Transcription regulation</keyword>
<dbReference type="GO" id="GO:0008270">
    <property type="term" value="F:zinc ion binding"/>
    <property type="evidence" value="ECO:0007669"/>
    <property type="project" value="UniProtKB-KW"/>
</dbReference>
<dbReference type="PANTHER" id="PTHR46600:SF1">
    <property type="entry name" value="THAP DOMAIN-CONTAINING PROTEIN 1"/>
    <property type="match status" value="1"/>
</dbReference>
<evidence type="ECO:0000256" key="9">
    <source>
        <dbReference type="ARBA" id="ARBA00023163"/>
    </source>
</evidence>
<gene>
    <name evidence="14" type="ORF">RN001_003745</name>
</gene>
<evidence type="ECO:0000256" key="11">
    <source>
        <dbReference type="ARBA" id="ARBA00023306"/>
    </source>
</evidence>
<dbReference type="SMART" id="SM00980">
    <property type="entry name" value="THAP"/>
    <property type="match status" value="1"/>
</dbReference>
<dbReference type="SUPFAM" id="SSF57716">
    <property type="entry name" value="Glucocorticoid receptor-like (DNA-binding domain)"/>
    <property type="match status" value="1"/>
</dbReference>
<keyword evidence="10" id="KW-0539">Nucleus</keyword>
<dbReference type="SMART" id="SM00692">
    <property type="entry name" value="DM3"/>
    <property type="match status" value="1"/>
</dbReference>
<dbReference type="Pfam" id="PF05485">
    <property type="entry name" value="THAP"/>
    <property type="match status" value="1"/>
</dbReference>
<dbReference type="InterPro" id="IPR006612">
    <property type="entry name" value="THAP_Znf"/>
</dbReference>
<dbReference type="InterPro" id="IPR038441">
    <property type="entry name" value="THAP_Znf_sf"/>
</dbReference>
<name>A0AAN7SMG9_9COLE</name>
<evidence type="ECO:0000256" key="8">
    <source>
        <dbReference type="ARBA" id="ARBA00023125"/>
    </source>
</evidence>
<evidence type="ECO:0000256" key="1">
    <source>
        <dbReference type="ARBA" id="ARBA00004642"/>
    </source>
</evidence>
<reference evidence="15" key="1">
    <citation type="submission" date="2023-01" db="EMBL/GenBank/DDBJ databases">
        <title>Key to firefly adult light organ development and bioluminescence: homeobox transcription factors regulate luciferase expression and transportation to peroxisome.</title>
        <authorList>
            <person name="Fu X."/>
        </authorList>
    </citation>
    <scope>NUCLEOTIDE SEQUENCE [LARGE SCALE GENOMIC DNA]</scope>
</reference>
<dbReference type="Proteomes" id="UP001353858">
    <property type="component" value="Unassembled WGS sequence"/>
</dbReference>